<keyword evidence="6" id="KW-1185">Reference proteome</keyword>
<dbReference type="SUPFAM" id="SSF56317">
    <property type="entry name" value="Carbon-nitrogen hydrolase"/>
    <property type="match status" value="1"/>
</dbReference>
<dbReference type="InterPro" id="IPR001110">
    <property type="entry name" value="UPF0012_CS"/>
</dbReference>
<dbReference type="STRING" id="1121898.GCA_000422725_02330"/>
<dbReference type="CDD" id="cd04301">
    <property type="entry name" value="NAT_SF"/>
    <property type="match status" value="1"/>
</dbReference>
<dbReference type="PANTHER" id="PTHR23088">
    <property type="entry name" value="NITRILASE-RELATED"/>
    <property type="match status" value="1"/>
</dbReference>
<dbReference type="InterPro" id="IPR036526">
    <property type="entry name" value="C-N_Hydrolase_sf"/>
</dbReference>
<comment type="caution">
    <text evidence="5">The sequence shown here is derived from an EMBL/GenBank/DDBJ whole genome shotgun (WGS) entry which is preliminary data.</text>
</comment>
<evidence type="ECO:0000313" key="6">
    <source>
        <dbReference type="Proteomes" id="UP000030111"/>
    </source>
</evidence>
<keyword evidence="5" id="KW-0378">Hydrolase</keyword>
<dbReference type="InterPro" id="IPR000182">
    <property type="entry name" value="GNAT_dom"/>
</dbReference>
<dbReference type="InterPro" id="IPR003010">
    <property type="entry name" value="C-N_Hydrolase"/>
</dbReference>
<name>A0A0A2MGH6_9FLAO</name>
<dbReference type="Gene3D" id="3.40.630.30">
    <property type="match status" value="1"/>
</dbReference>
<evidence type="ECO:0000256" key="2">
    <source>
        <dbReference type="SAM" id="MobiDB-lite"/>
    </source>
</evidence>
<dbReference type="CDD" id="cd07574">
    <property type="entry name" value="nitrilase_Rim1_like"/>
    <property type="match status" value="1"/>
</dbReference>
<dbReference type="RefSeq" id="WP_035739296.1">
    <property type="nucleotide sequence ID" value="NZ_JRLY01000020.1"/>
</dbReference>
<dbReference type="Pfam" id="PF00795">
    <property type="entry name" value="CN_hydrolase"/>
    <property type="match status" value="1"/>
</dbReference>
<dbReference type="GO" id="GO:0016747">
    <property type="term" value="F:acyltransferase activity, transferring groups other than amino-acyl groups"/>
    <property type="evidence" value="ECO:0007669"/>
    <property type="project" value="InterPro"/>
</dbReference>
<gene>
    <name evidence="5" type="ORF">Q766_18460</name>
</gene>
<reference evidence="5 6" key="1">
    <citation type="submission" date="2013-09" db="EMBL/GenBank/DDBJ databases">
        <authorList>
            <person name="Zeng Z."/>
            <person name="Chen C."/>
        </authorList>
    </citation>
    <scope>NUCLEOTIDE SEQUENCE [LARGE SCALE GENOMIC DNA]</scope>
    <source>
        <strain evidence="5 6">WB 4.1-42</strain>
    </source>
</reference>
<dbReference type="Pfam" id="PF00583">
    <property type="entry name" value="Acetyltransf_1"/>
    <property type="match status" value="1"/>
</dbReference>
<feature type="domain" description="CN hydrolase" evidence="3">
    <location>
        <begin position="228"/>
        <end position="485"/>
    </location>
</feature>
<dbReference type="SUPFAM" id="SSF55729">
    <property type="entry name" value="Acyl-CoA N-acyltransferases (Nat)"/>
    <property type="match status" value="1"/>
</dbReference>
<dbReference type="PROSITE" id="PS50263">
    <property type="entry name" value="CN_HYDROLASE"/>
    <property type="match status" value="1"/>
</dbReference>
<dbReference type="PANTHER" id="PTHR23088:SF50">
    <property type="entry name" value="HYDROLASE YHCX"/>
    <property type="match status" value="1"/>
</dbReference>
<organism evidence="5 6">
    <name type="scientific">Flavobacterium subsaxonicum WB 4.1-42 = DSM 21790</name>
    <dbReference type="NCBI Taxonomy" id="1121898"/>
    <lineage>
        <taxon>Bacteria</taxon>
        <taxon>Pseudomonadati</taxon>
        <taxon>Bacteroidota</taxon>
        <taxon>Flavobacteriia</taxon>
        <taxon>Flavobacteriales</taxon>
        <taxon>Flavobacteriaceae</taxon>
        <taxon>Flavobacterium</taxon>
    </lineage>
</organism>
<feature type="region of interest" description="Disordered" evidence="2">
    <location>
        <begin position="517"/>
        <end position="571"/>
    </location>
</feature>
<evidence type="ECO:0000256" key="1">
    <source>
        <dbReference type="ARBA" id="ARBA00010613"/>
    </source>
</evidence>
<feature type="compositionally biased region" description="Low complexity" evidence="2">
    <location>
        <begin position="542"/>
        <end position="571"/>
    </location>
</feature>
<dbReference type="InterPro" id="IPR016181">
    <property type="entry name" value="Acyl_CoA_acyltransferase"/>
</dbReference>
<sequence length="587" mass="66699">MQAEINKVELRNLRIEDYKELRLTMQHAYKDVDMDMDEPYWGENDIKRLLKIFPEGQLVVLVDDKVVGSALSLIVDHKKATSNHTYEKITGNYTFNTHDYDGEVLYGIDVFIDPAYRGLRLGRRLYEARKELCEQLNLRSIIFAGRMPNFNDHADELTPKEYIEKVRLKEIHDPVLAFQLSNDFHVIKVMRNYLEGDNDSQDYAVLMEWNNIYYDKSPVLINTRKSIIRLGLVQWQMRPLANVEALFEQAEFFIDAVSGYGSDFALFPELFVAPLMADFNHLSEADAIREIARYSEPIRKRFQEMAISYNINIITGSMPMVEDGNLYNVGFLCKRDGTFETYTKIHITPNEVSYWGMVGGSEIKTFDTDCGKIGIMICYDVEFPELARLMADEGMDILFVPFLTDTQNGYTRVKHCAQARAIENECYVAIAGCVGNLPGVNNMDIQYAQTAVFTPSDFSFPSNGIKAEATPNTEMTIIVDVDLDLLKELHEFGSVRILKDRRQDLYRIKKQPVSKKAESKLDDVPDLPIEDATVEPKPTPVKAPARTGRTATPKATPPRAAAPKAKPIVAKAVNGPEIKTIKRQVKG</sequence>
<dbReference type="AlphaFoldDB" id="A0A0A2MGH6"/>
<protein>
    <submittedName>
        <fullName evidence="5">Carbon-nitrogen hydrolase</fullName>
    </submittedName>
</protein>
<dbReference type="Proteomes" id="UP000030111">
    <property type="component" value="Unassembled WGS sequence"/>
</dbReference>
<evidence type="ECO:0000259" key="4">
    <source>
        <dbReference type="PROSITE" id="PS51186"/>
    </source>
</evidence>
<evidence type="ECO:0000313" key="5">
    <source>
        <dbReference type="EMBL" id="KGO91399.1"/>
    </source>
</evidence>
<dbReference type="EMBL" id="JRLY01000020">
    <property type="protein sequence ID" value="KGO91399.1"/>
    <property type="molecule type" value="Genomic_DNA"/>
</dbReference>
<feature type="compositionally biased region" description="Acidic residues" evidence="2">
    <location>
        <begin position="524"/>
        <end position="533"/>
    </location>
</feature>
<evidence type="ECO:0000259" key="3">
    <source>
        <dbReference type="PROSITE" id="PS50263"/>
    </source>
</evidence>
<dbReference type="PROSITE" id="PS51186">
    <property type="entry name" value="GNAT"/>
    <property type="match status" value="1"/>
</dbReference>
<feature type="domain" description="N-acetyltransferase" evidence="4">
    <location>
        <begin position="8"/>
        <end position="212"/>
    </location>
</feature>
<dbReference type="eggNOG" id="COG0388">
    <property type="taxonomic scope" value="Bacteria"/>
</dbReference>
<comment type="similarity">
    <text evidence="1">Belongs to the carbon-nitrogen hydrolase superfamily. NIT1/NIT2 family.</text>
</comment>
<accession>A0A0A2MGH6</accession>
<dbReference type="Gene3D" id="3.60.110.10">
    <property type="entry name" value="Carbon-nitrogen hydrolase"/>
    <property type="match status" value="1"/>
</dbReference>
<dbReference type="PROSITE" id="PS01227">
    <property type="entry name" value="UPF0012"/>
    <property type="match status" value="1"/>
</dbReference>
<dbReference type="GO" id="GO:0016787">
    <property type="term" value="F:hydrolase activity"/>
    <property type="evidence" value="ECO:0007669"/>
    <property type="project" value="UniProtKB-KW"/>
</dbReference>
<proteinExistence type="inferred from homology"/>